<feature type="domain" description="Vitamin K epoxide reductase" evidence="12">
    <location>
        <begin position="91"/>
        <end position="232"/>
    </location>
</feature>
<dbReference type="GO" id="GO:0016491">
    <property type="term" value="F:oxidoreductase activity"/>
    <property type="evidence" value="ECO:0007669"/>
    <property type="project" value="UniProtKB-KW"/>
</dbReference>
<evidence type="ECO:0000313" key="13">
    <source>
        <dbReference type="EMBL" id="CAB4867548.1"/>
    </source>
</evidence>
<feature type="transmembrane region" description="Helical" evidence="11">
    <location>
        <begin position="92"/>
        <end position="110"/>
    </location>
</feature>
<comment type="similarity">
    <text evidence="2">Belongs to the VKOR family.</text>
</comment>
<feature type="transmembrane region" description="Helical" evidence="11">
    <location>
        <begin position="154"/>
        <end position="173"/>
    </location>
</feature>
<dbReference type="Gene3D" id="1.20.1440.130">
    <property type="entry name" value="VKOR domain"/>
    <property type="match status" value="1"/>
</dbReference>
<dbReference type="GO" id="GO:0016020">
    <property type="term" value="C:membrane"/>
    <property type="evidence" value="ECO:0007669"/>
    <property type="project" value="UniProtKB-SubCell"/>
</dbReference>
<dbReference type="CDD" id="cd12922">
    <property type="entry name" value="VKOR_5"/>
    <property type="match status" value="1"/>
</dbReference>
<evidence type="ECO:0000256" key="10">
    <source>
        <dbReference type="SAM" id="MobiDB-lite"/>
    </source>
</evidence>
<feature type="region of interest" description="Disordered" evidence="10">
    <location>
        <begin position="56"/>
        <end position="80"/>
    </location>
</feature>
<evidence type="ECO:0000256" key="11">
    <source>
        <dbReference type="SAM" id="Phobius"/>
    </source>
</evidence>
<evidence type="ECO:0000256" key="6">
    <source>
        <dbReference type="ARBA" id="ARBA00023002"/>
    </source>
</evidence>
<feature type="transmembrane region" description="Helical" evidence="11">
    <location>
        <begin position="254"/>
        <end position="282"/>
    </location>
</feature>
<dbReference type="InterPro" id="IPR041714">
    <property type="entry name" value="VKOR_Actinobacteria"/>
</dbReference>
<protein>
    <submittedName>
        <fullName evidence="13">Unannotated protein</fullName>
    </submittedName>
</protein>
<keyword evidence="5 11" id="KW-1133">Transmembrane helix</keyword>
<reference evidence="13" key="1">
    <citation type="submission" date="2020-05" db="EMBL/GenBank/DDBJ databases">
        <authorList>
            <person name="Chiriac C."/>
            <person name="Salcher M."/>
            <person name="Ghai R."/>
            <person name="Kavagutti S V."/>
        </authorList>
    </citation>
    <scope>NUCLEOTIDE SEQUENCE</scope>
</reference>
<dbReference type="SMART" id="SM00756">
    <property type="entry name" value="VKc"/>
    <property type="match status" value="1"/>
</dbReference>
<gene>
    <name evidence="13" type="ORF">UFOPK3364_00574</name>
</gene>
<organism evidence="13">
    <name type="scientific">freshwater metagenome</name>
    <dbReference type="NCBI Taxonomy" id="449393"/>
    <lineage>
        <taxon>unclassified sequences</taxon>
        <taxon>metagenomes</taxon>
        <taxon>ecological metagenomes</taxon>
    </lineage>
</organism>
<evidence type="ECO:0000256" key="8">
    <source>
        <dbReference type="ARBA" id="ARBA00023157"/>
    </source>
</evidence>
<keyword evidence="9" id="KW-0676">Redox-active center</keyword>
<name>A0A6J7DE76_9ZZZZ</name>
<keyword evidence="6" id="KW-0560">Oxidoreductase</keyword>
<dbReference type="EMBL" id="CAFBLO010000044">
    <property type="protein sequence ID" value="CAB4867548.1"/>
    <property type="molecule type" value="Genomic_DNA"/>
</dbReference>
<feature type="transmembrane region" description="Helical" evidence="11">
    <location>
        <begin position="180"/>
        <end position="201"/>
    </location>
</feature>
<dbReference type="InterPro" id="IPR038354">
    <property type="entry name" value="VKOR_sf"/>
</dbReference>
<keyword evidence="4" id="KW-0874">Quinone</keyword>
<accession>A0A6J7DE76</accession>
<dbReference type="GO" id="GO:0048038">
    <property type="term" value="F:quinone binding"/>
    <property type="evidence" value="ECO:0007669"/>
    <property type="project" value="UniProtKB-KW"/>
</dbReference>
<keyword evidence="8" id="KW-1015">Disulfide bond</keyword>
<proteinExistence type="inferred from homology"/>
<evidence type="ECO:0000256" key="5">
    <source>
        <dbReference type="ARBA" id="ARBA00022989"/>
    </source>
</evidence>
<sequence length="285" mass="31498">MHLSVISFEISFCEAVLQICCVIASSDAIRVLSLRAELTIRSNLSISSPACPEKSCAMNAQPQYSPNDEPPARSRGRRGDNGSVNPTFRGRFAFGAFILVFGLISLWAALTLSTEGYYLLKDGTPPSCNINPFFSCGNVMQSDEARAFFGVPNYFWGLIGWGVVAATGAGMLAGATYARWYWRAFAVGMFVAWFFLMWLFFAAVYDIGFLCLYCMVTWTTQSIMLWIVLPWLLREKLLFDSEKASRIGATILPYSWLLPLVNIAGIALAIIAQFPLLVPLLLSGN</sequence>
<evidence type="ECO:0000256" key="3">
    <source>
        <dbReference type="ARBA" id="ARBA00022692"/>
    </source>
</evidence>
<dbReference type="AlphaFoldDB" id="A0A6J7DE76"/>
<evidence type="ECO:0000256" key="4">
    <source>
        <dbReference type="ARBA" id="ARBA00022719"/>
    </source>
</evidence>
<dbReference type="InterPro" id="IPR012932">
    <property type="entry name" value="VKOR"/>
</dbReference>
<evidence type="ECO:0000259" key="12">
    <source>
        <dbReference type="SMART" id="SM00756"/>
    </source>
</evidence>
<dbReference type="Pfam" id="PF07884">
    <property type="entry name" value="VKOR"/>
    <property type="match status" value="1"/>
</dbReference>
<evidence type="ECO:0000256" key="9">
    <source>
        <dbReference type="ARBA" id="ARBA00023284"/>
    </source>
</evidence>
<keyword evidence="3 11" id="KW-0812">Transmembrane</keyword>
<evidence type="ECO:0000256" key="1">
    <source>
        <dbReference type="ARBA" id="ARBA00004141"/>
    </source>
</evidence>
<feature type="transmembrane region" description="Helical" evidence="11">
    <location>
        <begin position="207"/>
        <end position="233"/>
    </location>
</feature>
<evidence type="ECO:0000256" key="2">
    <source>
        <dbReference type="ARBA" id="ARBA00006214"/>
    </source>
</evidence>
<keyword evidence="7 11" id="KW-0472">Membrane</keyword>
<comment type="subcellular location">
    <subcellularLocation>
        <location evidence="1">Membrane</location>
        <topology evidence="1">Multi-pass membrane protein</topology>
    </subcellularLocation>
</comment>
<evidence type="ECO:0000256" key="7">
    <source>
        <dbReference type="ARBA" id="ARBA00023136"/>
    </source>
</evidence>